<organism evidence="1 2">
    <name type="scientific">Chrysochromulina tobinii</name>
    <dbReference type="NCBI Taxonomy" id="1460289"/>
    <lineage>
        <taxon>Eukaryota</taxon>
        <taxon>Haptista</taxon>
        <taxon>Haptophyta</taxon>
        <taxon>Prymnesiophyceae</taxon>
        <taxon>Prymnesiales</taxon>
        <taxon>Chrysochromulinaceae</taxon>
        <taxon>Chrysochromulina</taxon>
    </lineage>
</organism>
<reference evidence="2" key="1">
    <citation type="journal article" date="2015" name="PLoS Genet.">
        <title>Genome Sequence and Transcriptome Analyses of Chrysochromulina tobin: Metabolic Tools for Enhanced Algal Fitness in the Prominent Order Prymnesiales (Haptophyceae).</title>
        <authorList>
            <person name="Hovde B.T."/>
            <person name="Deodato C.R."/>
            <person name="Hunsperger H.M."/>
            <person name="Ryken S.A."/>
            <person name="Yost W."/>
            <person name="Jha R.K."/>
            <person name="Patterson J."/>
            <person name="Monnat R.J. Jr."/>
            <person name="Barlow S.B."/>
            <person name="Starkenburg S.R."/>
            <person name="Cattolico R.A."/>
        </authorList>
    </citation>
    <scope>NUCLEOTIDE SEQUENCE</scope>
    <source>
        <strain evidence="2">CCMP291</strain>
    </source>
</reference>
<keyword evidence="2" id="KW-1185">Reference proteome</keyword>
<comment type="caution">
    <text evidence="1">The sequence shown here is derived from an EMBL/GenBank/DDBJ whole genome shotgun (WGS) entry which is preliminary data.</text>
</comment>
<dbReference type="AlphaFoldDB" id="A0A0M0J449"/>
<evidence type="ECO:0000313" key="2">
    <source>
        <dbReference type="Proteomes" id="UP000037460"/>
    </source>
</evidence>
<dbReference type="Proteomes" id="UP000037460">
    <property type="component" value="Unassembled WGS sequence"/>
</dbReference>
<proteinExistence type="predicted"/>
<accession>A0A0M0J449</accession>
<evidence type="ECO:0000313" key="1">
    <source>
        <dbReference type="EMBL" id="KOO21359.1"/>
    </source>
</evidence>
<dbReference type="EMBL" id="JWZX01003369">
    <property type="protein sequence ID" value="KOO21359.1"/>
    <property type="molecule type" value="Genomic_DNA"/>
</dbReference>
<protein>
    <submittedName>
        <fullName evidence="1">Uncharacterized protein</fullName>
    </submittedName>
</protein>
<name>A0A0M0J449_9EUKA</name>
<sequence>MAAPKGPKTFATLEEAKADMKVLIEELLSNKEALLAIAADPENDTQQKKIAKLMPKLVQILGPKLVEKGFCAAPAQASMGIMMGAMACQKAAAPVEVGGFAGGEVIKEAMNLLQGAMMKGEVDEAKLQEVVAKLS</sequence>
<gene>
    <name evidence="1" type="ORF">Ctob_003143</name>
</gene>